<feature type="signal peptide" evidence="1">
    <location>
        <begin position="1"/>
        <end position="18"/>
    </location>
</feature>
<dbReference type="VEuPathDB" id="FungiDB:H310_06507"/>
<sequence length="189" mass="19568">MRPALVTFAISTLCFVHSCTNVSVEGDATYCVEGPICGDEGDACPKAGDVAAADCVPNIKSFVSNGQCVAPVTATCQRIQSGARGCVFSAASPSTTPTVTSLLTVPVPLTTASALPNMSDPNPVTAPVNMTNSTDATITFPPEPTTAGSQCAEKWSQCNGQNWPFGVCCNDPGWQCVKHSDVYSQCLPN</sequence>
<evidence type="ECO:0000313" key="2">
    <source>
        <dbReference type="EMBL" id="ETW01982.1"/>
    </source>
</evidence>
<proteinExistence type="predicted"/>
<dbReference type="OrthoDB" id="78011at2759"/>
<gene>
    <name evidence="2" type="ORF">H310_06507</name>
</gene>
<reference evidence="2" key="1">
    <citation type="submission" date="2013-12" db="EMBL/GenBank/DDBJ databases">
        <title>The Genome Sequence of Aphanomyces invadans NJM9701.</title>
        <authorList>
            <consortium name="The Broad Institute Genomics Platform"/>
            <person name="Russ C."/>
            <person name="Tyler B."/>
            <person name="van West P."/>
            <person name="Dieguez-Uribeondo J."/>
            <person name="Young S.K."/>
            <person name="Zeng Q."/>
            <person name="Gargeya S."/>
            <person name="Fitzgerald M."/>
            <person name="Abouelleil A."/>
            <person name="Alvarado L."/>
            <person name="Chapman S.B."/>
            <person name="Gainer-Dewar J."/>
            <person name="Goldberg J."/>
            <person name="Griggs A."/>
            <person name="Gujja S."/>
            <person name="Hansen M."/>
            <person name="Howarth C."/>
            <person name="Imamovic A."/>
            <person name="Ireland A."/>
            <person name="Larimer J."/>
            <person name="McCowan C."/>
            <person name="Murphy C."/>
            <person name="Pearson M."/>
            <person name="Poon T.W."/>
            <person name="Priest M."/>
            <person name="Roberts A."/>
            <person name="Saif S."/>
            <person name="Shea T."/>
            <person name="Sykes S."/>
            <person name="Wortman J."/>
            <person name="Nusbaum C."/>
            <person name="Birren B."/>
        </authorList>
    </citation>
    <scope>NUCLEOTIDE SEQUENCE [LARGE SCALE GENOMIC DNA]</scope>
    <source>
        <strain evidence="2">NJM9701</strain>
    </source>
</reference>
<dbReference type="GeneID" id="20083557"/>
<organism evidence="2">
    <name type="scientific">Aphanomyces invadans</name>
    <dbReference type="NCBI Taxonomy" id="157072"/>
    <lineage>
        <taxon>Eukaryota</taxon>
        <taxon>Sar</taxon>
        <taxon>Stramenopiles</taxon>
        <taxon>Oomycota</taxon>
        <taxon>Saprolegniomycetes</taxon>
        <taxon>Saprolegniales</taxon>
        <taxon>Verrucalvaceae</taxon>
        <taxon>Aphanomyces</taxon>
    </lineage>
</organism>
<keyword evidence="1" id="KW-0732">Signal</keyword>
<protein>
    <recommendedName>
        <fullName evidence="3">CBM1 domain-containing protein</fullName>
    </recommendedName>
</protein>
<evidence type="ECO:0000256" key="1">
    <source>
        <dbReference type="SAM" id="SignalP"/>
    </source>
</evidence>
<feature type="chain" id="PRO_5001535236" description="CBM1 domain-containing protein" evidence="1">
    <location>
        <begin position="19"/>
        <end position="189"/>
    </location>
</feature>
<name>A0A024U7X7_9STRA</name>
<evidence type="ECO:0008006" key="3">
    <source>
        <dbReference type="Google" id="ProtNLM"/>
    </source>
</evidence>
<dbReference type="RefSeq" id="XP_008869830.1">
    <property type="nucleotide sequence ID" value="XM_008871608.1"/>
</dbReference>
<accession>A0A024U7X7</accession>
<dbReference type="EMBL" id="KI913962">
    <property type="protein sequence ID" value="ETW01982.1"/>
    <property type="molecule type" value="Genomic_DNA"/>
</dbReference>
<dbReference type="AlphaFoldDB" id="A0A024U7X7"/>